<dbReference type="GO" id="GO:0005886">
    <property type="term" value="C:plasma membrane"/>
    <property type="evidence" value="ECO:0007669"/>
    <property type="project" value="UniProtKB-SubCell"/>
</dbReference>
<comment type="similarity">
    <text evidence="1 13 14">Belongs to the ATPase B chain family.</text>
</comment>
<dbReference type="InterPro" id="IPR002146">
    <property type="entry name" value="ATP_synth_b/b'su_bac/chlpt"/>
</dbReference>
<evidence type="ECO:0000256" key="3">
    <source>
        <dbReference type="ARBA" id="ARBA00022475"/>
    </source>
</evidence>
<keyword evidence="6 13" id="KW-0375">Hydrogen ion transport</keyword>
<evidence type="ECO:0000256" key="7">
    <source>
        <dbReference type="ARBA" id="ARBA00022989"/>
    </source>
</evidence>
<evidence type="ECO:0000256" key="13">
    <source>
        <dbReference type="HAMAP-Rule" id="MF_01398"/>
    </source>
</evidence>
<dbReference type="AlphaFoldDB" id="A0A1F7W5T1"/>
<comment type="caution">
    <text evidence="16">The sequence shown here is derived from an EMBL/GenBank/DDBJ whole genome shotgun (WGS) entry which is preliminary data.</text>
</comment>
<dbReference type="GO" id="GO:0012505">
    <property type="term" value="C:endomembrane system"/>
    <property type="evidence" value="ECO:0007669"/>
    <property type="project" value="UniProtKB-SubCell"/>
</dbReference>
<organism evidence="16 17">
    <name type="scientific">Candidatus Uhrbacteria bacterium RIFOXYB2_FULL_57_15</name>
    <dbReference type="NCBI Taxonomy" id="1802422"/>
    <lineage>
        <taxon>Bacteria</taxon>
        <taxon>Candidatus Uhriibacteriota</taxon>
    </lineage>
</organism>
<keyword evidence="8 13" id="KW-0406">Ion transport</keyword>
<accession>A0A1F7W5T1</accession>
<feature type="coiled-coil region" evidence="15">
    <location>
        <begin position="49"/>
        <end position="86"/>
    </location>
</feature>
<evidence type="ECO:0000313" key="17">
    <source>
        <dbReference type="Proteomes" id="UP000176501"/>
    </source>
</evidence>
<comment type="subunit">
    <text evidence="13">F-type ATPases have 2 components, F(1) - the catalytic core - and F(0) - the membrane proton channel. F(1) has five subunits: alpha(3), beta(3), gamma(1), delta(1), epsilon(1). F(0) has three main subunits: a(1), b(2) and c(10-14). The alpha and beta chains form an alternating ring which encloses part of the gamma chain. F(1) is attached to F(0) by a central stalk formed by the gamma and epsilon chains, while a peripheral stalk is formed by the delta and b chains.</text>
</comment>
<dbReference type="Gene3D" id="6.10.250.1580">
    <property type="match status" value="1"/>
</dbReference>
<dbReference type="GO" id="GO:0045259">
    <property type="term" value="C:proton-transporting ATP synthase complex"/>
    <property type="evidence" value="ECO:0007669"/>
    <property type="project" value="UniProtKB-KW"/>
</dbReference>
<evidence type="ECO:0000256" key="8">
    <source>
        <dbReference type="ARBA" id="ARBA00023065"/>
    </source>
</evidence>
<evidence type="ECO:0000313" key="16">
    <source>
        <dbReference type="EMBL" id="OGL98173.1"/>
    </source>
</evidence>
<keyword evidence="10 13" id="KW-0066">ATP synthesis</keyword>
<proteinExistence type="inferred from homology"/>
<keyword evidence="15" id="KW-0175">Coiled coil</keyword>
<comment type="function">
    <text evidence="13">Component of the F(0) channel, it forms part of the peripheral stalk, linking F(1) to F(0).</text>
</comment>
<keyword evidence="7 13" id="KW-1133">Transmembrane helix</keyword>
<dbReference type="PANTHER" id="PTHR33445">
    <property type="entry name" value="ATP SYNTHASE SUBUNIT B', CHLOROPLASTIC"/>
    <property type="match status" value="1"/>
</dbReference>
<dbReference type="GO" id="GO:0046961">
    <property type="term" value="F:proton-transporting ATPase activity, rotational mechanism"/>
    <property type="evidence" value="ECO:0007669"/>
    <property type="project" value="TreeGrafter"/>
</dbReference>
<keyword evidence="9 13" id="KW-0472">Membrane</keyword>
<evidence type="ECO:0000256" key="14">
    <source>
        <dbReference type="RuleBase" id="RU003848"/>
    </source>
</evidence>
<dbReference type="InterPro" id="IPR050059">
    <property type="entry name" value="ATP_synthase_B_chain"/>
</dbReference>
<dbReference type="EMBL" id="MGFE01000022">
    <property type="protein sequence ID" value="OGL98173.1"/>
    <property type="molecule type" value="Genomic_DNA"/>
</dbReference>
<dbReference type="Pfam" id="PF00430">
    <property type="entry name" value="ATP-synt_B"/>
    <property type="match status" value="1"/>
</dbReference>
<dbReference type="InterPro" id="IPR005864">
    <property type="entry name" value="ATP_synth_F0_bsu_bac"/>
</dbReference>
<protein>
    <recommendedName>
        <fullName evidence="13">ATP synthase subunit b</fullName>
    </recommendedName>
    <alternativeName>
        <fullName evidence="13">ATP synthase F(0) sector subunit b</fullName>
    </alternativeName>
    <alternativeName>
        <fullName evidence="13">ATPase subunit I</fullName>
    </alternativeName>
    <alternativeName>
        <fullName evidence="13">F-type ATPase subunit b</fullName>
        <shortName evidence="13">F-ATPase subunit b</shortName>
    </alternativeName>
</protein>
<comment type="subcellular location">
    <subcellularLocation>
        <location evidence="13">Cell membrane</location>
        <topology evidence="13">Single-pass membrane protein</topology>
    </subcellularLocation>
    <subcellularLocation>
        <location evidence="12">Endomembrane system</location>
        <topology evidence="12">Single-pass membrane protein</topology>
    </subcellularLocation>
</comment>
<evidence type="ECO:0000256" key="2">
    <source>
        <dbReference type="ARBA" id="ARBA00022448"/>
    </source>
</evidence>
<dbReference type="Proteomes" id="UP000176501">
    <property type="component" value="Unassembled WGS sequence"/>
</dbReference>
<feature type="transmembrane region" description="Helical" evidence="13">
    <location>
        <begin position="25"/>
        <end position="45"/>
    </location>
</feature>
<evidence type="ECO:0000256" key="9">
    <source>
        <dbReference type="ARBA" id="ARBA00023136"/>
    </source>
</evidence>
<gene>
    <name evidence="13" type="primary">atpF</name>
    <name evidence="16" type="ORF">A2304_03620</name>
</gene>
<comment type="function">
    <text evidence="11 13">F(1)F(0) ATP synthase produces ATP from ADP in the presence of a proton or sodium gradient. F-type ATPases consist of two structural domains, F(1) containing the extramembraneous catalytic core and F(0) containing the membrane proton channel, linked together by a central stalk and a peripheral stalk. During catalysis, ATP synthesis in the catalytic domain of F(1) is coupled via a rotary mechanism of the central stalk subunits to proton translocation.</text>
</comment>
<keyword evidence="4 13" id="KW-0138">CF(0)</keyword>
<sequence>METNELTEVAEPTGALGTLGIDGGIFVAQLVNFLIVLLVLWKFAYKPILRMLDERSERIEKSMKDAEHVERRVAALEDERKQVVSEARAEAAKVMEMARTDAEALKADTVEKARREVERVIVGGKAQLKSEQEAMLREARKEMIEIAVSAAKKILTEGVDDKKAASLAEEVVRKLT</sequence>
<keyword evidence="3 13" id="KW-1003">Cell membrane</keyword>
<dbReference type="HAMAP" id="MF_01398">
    <property type="entry name" value="ATP_synth_b_bprime"/>
    <property type="match status" value="1"/>
</dbReference>
<evidence type="ECO:0000256" key="10">
    <source>
        <dbReference type="ARBA" id="ARBA00023310"/>
    </source>
</evidence>
<evidence type="ECO:0000256" key="6">
    <source>
        <dbReference type="ARBA" id="ARBA00022781"/>
    </source>
</evidence>
<keyword evidence="5 13" id="KW-0812">Transmembrane</keyword>
<evidence type="ECO:0000256" key="11">
    <source>
        <dbReference type="ARBA" id="ARBA00025198"/>
    </source>
</evidence>
<keyword evidence="2 13" id="KW-0813">Transport</keyword>
<dbReference type="GO" id="GO:0046933">
    <property type="term" value="F:proton-transporting ATP synthase activity, rotational mechanism"/>
    <property type="evidence" value="ECO:0007669"/>
    <property type="project" value="UniProtKB-UniRule"/>
</dbReference>
<dbReference type="PANTHER" id="PTHR33445:SF1">
    <property type="entry name" value="ATP SYNTHASE SUBUNIT B"/>
    <property type="match status" value="1"/>
</dbReference>
<dbReference type="NCBIfam" id="TIGR01144">
    <property type="entry name" value="ATP_synt_b"/>
    <property type="match status" value="1"/>
</dbReference>
<evidence type="ECO:0000256" key="4">
    <source>
        <dbReference type="ARBA" id="ARBA00022547"/>
    </source>
</evidence>
<evidence type="ECO:0000256" key="15">
    <source>
        <dbReference type="SAM" id="Coils"/>
    </source>
</evidence>
<name>A0A1F7W5T1_9BACT</name>
<evidence type="ECO:0000256" key="1">
    <source>
        <dbReference type="ARBA" id="ARBA00005513"/>
    </source>
</evidence>
<dbReference type="CDD" id="cd06503">
    <property type="entry name" value="ATP-synt_Fo_b"/>
    <property type="match status" value="1"/>
</dbReference>
<evidence type="ECO:0000256" key="5">
    <source>
        <dbReference type="ARBA" id="ARBA00022692"/>
    </source>
</evidence>
<dbReference type="InterPro" id="IPR028987">
    <property type="entry name" value="ATP_synth_B-like_membr_sf"/>
</dbReference>
<evidence type="ECO:0000256" key="12">
    <source>
        <dbReference type="ARBA" id="ARBA00037847"/>
    </source>
</evidence>
<dbReference type="SUPFAM" id="SSF81573">
    <property type="entry name" value="F1F0 ATP synthase subunit B, membrane domain"/>
    <property type="match status" value="1"/>
</dbReference>
<reference evidence="16 17" key="1">
    <citation type="journal article" date="2016" name="Nat. Commun.">
        <title>Thousands of microbial genomes shed light on interconnected biogeochemical processes in an aquifer system.</title>
        <authorList>
            <person name="Anantharaman K."/>
            <person name="Brown C.T."/>
            <person name="Hug L.A."/>
            <person name="Sharon I."/>
            <person name="Castelle C.J."/>
            <person name="Probst A.J."/>
            <person name="Thomas B.C."/>
            <person name="Singh A."/>
            <person name="Wilkins M.J."/>
            <person name="Karaoz U."/>
            <person name="Brodie E.L."/>
            <person name="Williams K.H."/>
            <person name="Hubbard S.S."/>
            <person name="Banfield J.F."/>
        </authorList>
    </citation>
    <scope>NUCLEOTIDE SEQUENCE [LARGE SCALE GENOMIC DNA]</scope>
</reference>